<dbReference type="PANTHER" id="PTHR46599">
    <property type="entry name" value="PIGGYBAC TRANSPOSABLE ELEMENT-DERIVED PROTEIN 4"/>
    <property type="match status" value="1"/>
</dbReference>
<organism evidence="3">
    <name type="scientific">Heliothis virescens</name>
    <name type="common">Tobacco budworm moth</name>
    <dbReference type="NCBI Taxonomy" id="7102"/>
    <lineage>
        <taxon>Eukaryota</taxon>
        <taxon>Metazoa</taxon>
        <taxon>Ecdysozoa</taxon>
        <taxon>Arthropoda</taxon>
        <taxon>Hexapoda</taxon>
        <taxon>Insecta</taxon>
        <taxon>Pterygota</taxon>
        <taxon>Neoptera</taxon>
        <taxon>Endopterygota</taxon>
        <taxon>Lepidoptera</taxon>
        <taxon>Glossata</taxon>
        <taxon>Ditrysia</taxon>
        <taxon>Noctuoidea</taxon>
        <taxon>Noctuidae</taxon>
        <taxon>Heliothinae</taxon>
        <taxon>Heliothis</taxon>
    </lineage>
</organism>
<feature type="compositionally biased region" description="Polar residues" evidence="1">
    <location>
        <begin position="488"/>
        <end position="499"/>
    </location>
</feature>
<feature type="domain" description="PiggyBac transposable element-derived protein" evidence="2">
    <location>
        <begin position="269"/>
        <end position="520"/>
    </location>
</feature>
<feature type="region of interest" description="Disordered" evidence="1">
    <location>
        <begin position="470"/>
        <end position="499"/>
    </location>
</feature>
<dbReference type="Pfam" id="PF13843">
    <property type="entry name" value="DDE_Tnp_1_7"/>
    <property type="match status" value="1"/>
</dbReference>
<gene>
    <name evidence="3" type="ORF">B5V51_5418</name>
</gene>
<reference evidence="3" key="1">
    <citation type="submission" date="2017-09" db="EMBL/GenBank/DDBJ databases">
        <title>Contemporary evolution of a Lepidopteran species, Heliothis virescens, in response to modern agricultural practices.</title>
        <authorList>
            <person name="Fritz M.L."/>
            <person name="Deyonke A.M."/>
            <person name="Papanicolaou A."/>
            <person name="Micinski S."/>
            <person name="Westbrook J."/>
            <person name="Gould F."/>
        </authorList>
    </citation>
    <scope>NUCLEOTIDE SEQUENCE [LARGE SCALE GENOMIC DNA]</scope>
    <source>
        <strain evidence="3">HvINT-</strain>
        <tissue evidence="3">Whole body</tissue>
    </source>
</reference>
<dbReference type="InterPro" id="IPR029526">
    <property type="entry name" value="PGBD"/>
</dbReference>
<dbReference type="AlphaFoldDB" id="A0A2A4J9R0"/>
<accession>A0A2A4J9R0</accession>
<proteinExistence type="predicted"/>
<evidence type="ECO:0000259" key="2">
    <source>
        <dbReference type="Pfam" id="PF13843"/>
    </source>
</evidence>
<feature type="region of interest" description="Disordered" evidence="1">
    <location>
        <begin position="85"/>
        <end position="104"/>
    </location>
</feature>
<dbReference type="EMBL" id="NWSH01002451">
    <property type="protein sequence ID" value="PCG68274.1"/>
    <property type="molecule type" value="Genomic_DNA"/>
</dbReference>
<dbReference type="STRING" id="7102.A0A2A4J9R0"/>
<protein>
    <recommendedName>
        <fullName evidence="2">PiggyBac transposable element-derived protein domain-containing protein</fullName>
    </recommendedName>
</protein>
<name>A0A2A4J9R0_HELVI</name>
<evidence type="ECO:0000313" key="3">
    <source>
        <dbReference type="EMBL" id="PCG68274.1"/>
    </source>
</evidence>
<evidence type="ECO:0000256" key="1">
    <source>
        <dbReference type="SAM" id="MobiDB-lite"/>
    </source>
</evidence>
<comment type="caution">
    <text evidence="3">The sequence shown here is derived from an EMBL/GenBank/DDBJ whole genome shotgun (WGS) entry which is preliminary data.</text>
</comment>
<dbReference type="PANTHER" id="PTHR46599:SF3">
    <property type="entry name" value="PIGGYBAC TRANSPOSABLE ELEMENT-DERIVED PROTEIN 4"/>
    <property type="match status" value="1"/>
</dbReference>
<sequence length="559" mass="63285">MLRGTGETGDVGVGQAMAVAVTVAVVEVVRHAGAVAALAAGEAAGGADARQITQRRAAALPVEVRQELLSRKREAETSRCILPDAPPRKRRARLPSPEREACVFDEPQPQPQASRIIIQENIQLVPPRQNEGIDIILELEAGGQGGAEDIQRIGINDKEFDVVIDEWIKLTDELSDCDMDIEDEESFFPQTTSRNASTEPSVLADLTPRETQVLDIEDRQNDLAIREFVSSDCYDFKWTRDRQMFTGRRENFTGTPGPTFEITDQTRIVDIFYKMIDIDFIDRICTETNRYADQKIKMLKDQNKFLPTIRLHRWIPTDRSEMISFLAIIILQGLYPLPEEESYFRFNGFGTMPYFSKIMSYNRFLLIKSLIHFVDNETITEHSRLCKIQPVTDYFNEKFSSMYYPSQDIVIDESLLKWHGRLGFAQKILSKAAQVGVKTYELCESSSGYLWKFFIYAGKDKTRTATATTTDDFNIDDTDDRPAETETTDQLLTGSSDARPSNATAKIVYDLVEPLLHRGHTSSTSAPDDGQYENDQNRFQRHLVSALTNHTITTTLSLE</sequence>